<keyword evidence="12" id="KW-1185">Reference proteome</keyword>
<dbReference type="GO" id="GO:0016020">
    <property type="term" value="C:membrane"/>
    <property type="evidence" value="ECO:0007669"/>
    <property type="project" value="UniProtKB-SubCell"/>
</dbReference>
<dbReference type="PANTHER" id="PTHR46739">
    <property type="entry name" value="AQUAPORIN SIP1-1"/>
    <property type="match status" value="1"/>
</dbReference>
<dbReference type="InterPro" id="IPR044222">
    <property type="entry name" value="SIP1-1/2-like"/>
</dbReference>
<evidence type="ECO:0000256" key="9">
    <source>
        <dbReference type="SAM" id="MobiDB-lite"/>
    </source>
</evidence>
<feature type="transmembrane region" description="Helical" evidence="10">
    <location>
        <begin position="219"/>
        <end position="241"/>
    </location>
</feature>
<dbReference type="Gene3D" id="1.20.1080.10">
    <property type="entry name" value="Glycerol uptake facilitator protein"/>
    <property type="match status" value="1"/>
</dbReference>
<dbReference type="AlphaFoldDB" id="I0YSE1"/>
<organism evidence="11 12">
    <name type="scientific">Coccomyxa subellipsoidea (strain C-169)</name>
    <name type="common">Green microalga</name>
    <dbReference type="NCBI Taxonomy" id="574566"/>
    <lineage>
        <taxon>Eukaryota</taxon>
        <taxon>Viridiplantae</taxon>
        <taxon>Chlorophyta</taxon>
        <taxon>core chlorophytes</taxon>
        <taxon>Trebouxiophyceae</taxon>
        <taxon>Trebouxiophyceae incertae sedis</taxon>
        <taxon>Coccomyxaceae</taxon>
        <taxon>Coccomyxa</taxon>
        <taxon>Coccomyxa subellipsoidea</taxon>
    </lineage>
</organism>
<protein>
    <submittedName>
        <fullName evidence="11">Aquaporin-like protein</fullName>
    </submittedName>
</protein>
<comment type="subcellular location">
    <subcellularLocation>
        <location evidence="1">Membrane</location>
        <topology evidence="1">Multi-pass membrane protein</topology>
    </subcellularLocation>
</comment>
<feature type="transmembrane region" description="Helical" evidence="10">
    <location>
        <begin position="53"/>
        <end position="70"/>
    </location>
</feature>
<dbReference type="InterPro" id="IPR023271">
    <property type="entry name" value="Aquaporin-like"/>
</dbReference>
<name>I0YSE1_COCSC</name>
<evidence type="ECO:0000256" key="3">
    <source>
        <dbReference type="ARBA" id="ARBA00022692"/>
    </source>
</evidence>
<evidence type="ECO:0000313" key="12">
    <source>
        <dbReference type="Proteomes" id="UP000007264"/>
    </source>
</evidence>
<dbReference type="GeneID" id="17039295"/>
<evidence type="ECO:0000256" key="4">
    <source>
        <dbReference type="ARBA" id="ARBA00022737"/>
    </source>
</evidence>
<keyword evidence="5 10" id="KW-1133">Transmembrane helix</keyword>
<evidence type="ECO:0000313" key="11">
    <source>
        <dbReference type="EMBL" id="EIE21310.1"/>
    </source>
</evidence>
<dbReference type="PANTHER" id="PTHR46739:SF3">
    <property type="entry name" value="AQUAPORIN SIP1-1"/>
    <property type="match status" value="1"/>
</dbReference>
<feature type="transmembrane region" description="Helical" evidence="10">
    <location>
        <begin position="107"/>
        <end position="126"/>
    </location>
</feature>
<keyword evidence="3 8" id="KW-0812">Transmembrane</keyword>
<evidence type="ECO:0000256" key="7">
    <source>
        <dbReference type="ARBA" id="ARBA00024030"/>
    </source>
</evidence>
<dbReference type="Proteomes" id="UP000007264">
    <property type="component" value="Unassembled WGS sequence"/>
</dbReference>
<comment type="similarity">
    <text evidence="7">Belongs to the MIP/aquaporin (TC 1.A.8) family. SIP (TC 1.A.8.10) subfamily.</text>
</comment>
<evidence type="ECO:0000256" key="2">
    <source>
        <dbReference type="ARBA" id="ARBA00022448"/>
    </source>
</evidence>
<feature type="transmembrane region" description="Helical" evidence="10">
    <location>
        <begin position="146"/>
        <end position="166"/>
    </location>
</feature>
<feature type="transmembrane region" description="Helical" evidence="10">
    <location>
        <begin position="21"/>
        <end position="41"/>
    </location>
</feature>
<evidence type="ECO:0000256" key="8">
    <source>
        <dbReference type="RuleBase" id="RU000477"/>
    </source>
</evidence>
<comment type="caution">
    <text evidence="11">The sequence shown here is derived from an EMBL/GenBank/DDBJ whole genome shotgun (WGS) entry which is preliminary data.</text>
</comment>
<sequence length="270" mass="27593">MASSGKKIARPPPVKKPTGTLKSAFTDAIATAVFVFASSVFGEFAGILEKNGVPPIVAGLGVLVAALISLDTFNNTVLGEGVLNNPSNTLAFAAAGKDVFSKATVRIGAQVAGGVLGAAAAIKYIPKPWLRNLGELAEGVKPGVSLAAGAFCEFALALVLNLAILYSMSTKRKLVGALAPLVITVVLVVAGAGFTGPSMNPAHAFSWNYFLDGHDRAQHIAVFWVAPLSGAMAAGLLWHAATSPAAKLKKRKAPAKAPAKAAGKETKKAQ</sequence>
<dbReference type="EMBL" id="AGSI01000012">
    <property type="protein sequence ID" value="EIE21310.1"/>
    <property type="molecule type" value="Genomic_DNA"/>
</dbReference>
<accession>I0YSE1</accession>
<dbReference type="InterPro" id="IPR000425">
    <property type="entry name" value="MIP"/>
</dbReference>
<evidence type="ECO:0000256" key="5">
    <source>
        <dbReference type="ARBA" id="ARBA00022989"/>
    </source>
</evidence>
<dbReference type="STRING" id="574566.I0YSE1"/>
<dbReference type="RefSeq" id="XP_005645854.1">
    <property type="nucleotide sequence ID" value="XM_005645797.1"/>
</dbReference>
<dbReference type="OrthoDB" id="3222at2759"/>
<dbReference type="eggNOG" id="KOG0223">
    <property type="taxonomic scope" value="Eukaryota"/>
</dbReference>
<gene>
    <name evidence="11" type="ORF">COCSUDRAFT_53958</name>
</gene>
<evidence type="ECO:0000256" key="6">
    <source>
        <dbReference type="ARBA" id="ARBA00023136"/>
    </source>
</evidence>
<feature type="region of interest" description="Disordered" evidence="9">
    <location>
        <begin position="246"/>
        <end position="270"/>
    </location>
</feature>
<proteinExistence type="inferred from homology"/>
<evidence type="ECO:0000256" key="10">
    <source>
        <dbReference type="SAM" id="Phobius"/>
    </source>
</evidence>
<dbReference type="SUPFAM" id="SSF81338">
    <property type="entry name" value="Aquaporin-like"/>
    <property type="match status" value="1"/>
</dbReference>
<keyword evidence="2 8" id="KW-0813">Transport</keyword>
<dbReference type="Pfam" id="PF00230">
    <property type="entry name" value="MIP"/>
    <property type="match status" value="1"/>
</dbReference>
<reference evidence="11 12" key="1">
    <citation type="journal article" date="2012" name="Genome Biol.">
        <title>The genome of the polar eukaryotic microalga coccomyxa subellipsoidea reveals traits of cold adaptation.</title>
        <authorList>
            <person name="Blanc G."/>
            <person name="Agarkova I."/>
            <person name="Grimwood J."/>
            <person name="Kuo A."/>
            <person name="Brueggeman A."/>
            <person name="Dunigan D."/>
            <person name="Gurnon J."/>
            <person name="Ladunga I."/>
            <person name="Lindquist E."/>
            <person name="Lucas S."/>
            <person name="Pangilinan J."/>
            <person name="Proschold T."/>
            <person name="Salamov A."/>
            <person name="Schmutz J."/>
            <person name="Weeks D."/>
            <person name="Yamada T."/>
            <person name="Claverie J.M."/>
            <person name="Grigoriev I."/>
            <person name="Van Etten J."/>
            <person name="Lomsadze A."/>
            <person name="Borodovsky M."/>
        </authorList>
    </citation>
    <scope>NUCLEOTIDE SEQUENCE [LARGE SCALE GENOMIC DNA]</scope>
    <source>
        <strain evidence="11 12">C-169</strain>
    </source>
</reference>
<keyword evidence="4" id="KW-0677">Repeat</keyword>
<dbReference type="KEGG" id="csl:COCSUDRAFT_53958"/>
<feature type="transmembrane region" description="Helical" evidence="10">
    <location>
        <begin position="178"/>
        <end position="199"/>
    </location>
</feature>
<dbReference type="GO" id="GO:0015250">
    <property type="term" value="F:water channel activity"/>
    <property type="evidence" value="ECO:0007669"/>
    <property type="project" value="InterPro"/>
</dbReference>
<evidence type="ECO:0000256" key="1">
    <source>
        <dbReference type="ARBA" id="ARBA00004141"/>
    </source>
</evidence>
<dbReference type="PRINTS" id="PR00783">
    <property type="entry name" value="MINTRINSICP"/>
</dbReference>
<keyword evidence="6 10" id="KW-0472">Membrane</keyword>